<evidence type="ECO:0000313" key="2">
    <source>
        <dbReference type="EMBL" id="KAK7493773.1"/>
    </source>
</evidence>
<feature type="region of interest" description="Disordered" evidence="1">
    <location>
        <begin position="22"/>
        <end position="68"/>
    </location>
</feature>
<name>A0ABD0L3H7_9CAEN</name>
<proteinExistence type="predicted"/>
<protein>
    <submittedName>
        <fullName evidence="2">Uncharacterized protein</fullName>
    </submittedName>
</protein>
<comment type="caution">
    <text evidence="2">The sequence shown here is derived from an EMBL/GenBank/DDBJ whole genome shotgun (WGS) entry which is preliminary data.</text>
</comment>
<accession>A0ABD0L3H7</accession>
<evidence type="ECO:0000313" key="3">
    <source>
        <dbReference type="Proteomes" id="UP001519460"/>
    </source>
</evidence>
<dbReference type="AlphaFoldDB" id="A0ABD0L3H7"/>
<feature type="non-terminal residue" evidence="2">
    <location>
        <position position="68"/>
    </location>
</feature>
<dbReference type="Proteomes" id="UP001519460">
    <property type="component" value="Unassembled WGS sequence"/>
</dbReference>
<reference evidence="2 3" key="1">
    <citation type="journal article" date="2023" name="Sci. Data">
        <title>Genome assembly of the Korean intertidal mud-creeper Batillaria attramentaria.</title>
        <authorList>
            <person name="Patra A.K."/>
            <person name="Ho P.T."/>
            <person name="Jun S."/>
            <person name="Lee S.J."/>
            <person name="Kim Y."/>
            <person name="Won Y.J."/>
        </authorList>
    </citation>
    <scope>NUCLEOTIDE SEQUENCE [LARGE SCALE GENOMIC DNA]</scope>
    <source>
        <strain evidence="2">Wonlab-2016</strain>
    </source>
</reference>
<keyword evidence="3" id="KW-1185">Reference proteome</keyword>
<dbReference type="EMBL" id="JACVVK020000089">
    <property type="protein sequence ID" value="KAK7493773.1"/>
    <property type="molecule type" value="Genomic_DNA"/>
</dbReference>
<evidence type="ECO:0000256" key="1">
    <source>
        <dbReference type="SAM" id="MobiDB-lite"/>
    </source>
</evidence>
<sequence length="68" mass="7273">SSQVKKVISATVLLTCPVYTSRTYSKRGTPEAGEPLQSSARTNDDPVPEISGADEANDRIVRGVKSTH</sequence>
<organism evidence="2 3">
    <name type="scientific">Batillaria attramentaria</name>
    <dbReference type="NCBI Taxonomy" id="370345"/>
    <lineage>
        <taxon>Eukaryota</taxon>
        <taxon>Metazoa</taxon>
        <taxon>Spiralia</taxon>
        <taxon>Lophotrochozoa</taxon>
        <taxon>Mollusca</taxon>
        <taxon>Gastropoda</taxon>
        <taxon>Caenogastropoda</taxon>
        <taxon>Sorbeoconcha</taxon>
        <taxon>Cerithioidea</taxon>
        <taxon>Batillariidae</taxon>
        <taxon>Batillaria</taxon>
    </lineage>
</organism>
<feature type="non-terminal residue" evidence="2">
    <location>
        <position position="1"/>
    </location>
</feature>
<gene>
    <name evidence="2" type="ORF">BaRGS_00014914</name>
</gene>